<sequence length="278" mass="31151">METGVYRWGQLLERWPRAEILLAIDEKSLVKLRHGWYATANANQAVVAAVQAGGLLSCASALRLHGVWVPPTDHVHIRGNSNTARNHPAWCRQFGRQPAEHDAVDDLPTALAHATRCLSAEDLVVVCDSLLNKRLLTETDINDVLRDAPRTVRATLGRVDGRAESGTESMVRLRLAAPHLQIRPQVTILGVGRVDLLVGRSLIIEVDNEEYHSSSSAFENDRMRDLRAQSLGYRMIRLSYTQVVYQWPEVHALIEQLVHRAEHRRPLPTTAAQPDRTV</sequence>
<organism evidence="1">
    <name type="scientific">Gordonia sp. MP11Mi</name>
    <dbReference type="NCBI Taxonomy" id="3022769"/>
    <lineage>
        <taxon>Bacteria</taxon>
        <taxon>Bacillati</taxon>
        <taxon>Actinomycetota</taxon>
        <taxon>Actinomycetes</taxon>
        <taxon>Mycobacteriales</taxon>
        <taxon>Gordoniaceae</taxon>
        <taxon>Gordonia</taxon>
    </lineage>
</organism>
<dbReference type="AlphaFoldDB" id="A0AA97CXD5"/>
<dbReference type="RefSeq" id="WP_420038743.1">
    <property type="nucleotide sequence ID" value="NZ_CP128986.1"/>
</dbReference>
<protein>
    <recommendedName>
        <fullName evidence="2">DUF559 domain-containing protein</fullName>
    </recommendedName>
</protein>
<dbReference type="Gene3D" id="3.40.960.10">
    <property type="entry name" value="VSR Endonuclease"/>
    <property type="match status" value="1"/>
</dbReference>
<gene>
    <name evidence="1" type="ORF">MP11Mi_19710</name>
</gene>
<evidence type="ECO:0000313" key="1">
    <source>
        <dbReference type="EMBL" id="WOC12879.1"/>
    </source>
</evidence>
<name>A0AA97CXD5_9ACTN</name>
<evidence type="ECO:0008006" key="2">
    <source>
        <dbReference type="Google" id="ProtNLM"/>
    </source>
</evidence>
<proteinExistence type="predicted"/>
<reference evidence="1" key="1">
    <citation type="submission" date="2023-06" db="EMBL/GenBank/DDBJ databases">
        <title>Gordonia sp. nov. and Pseudochrobactrum sp. nov., two species isolated from the burying beetle Nicrophorus vespilloides.</title>
        <authorList>
            <person name="Poehlein A."/>
            <person name="Guzman J."/>
            <person name="Daniel R."/>
            <person name="Vilcinskas A."/>
        </authorList>
    </citation>
    <scope>NUCLEOTIDE SEQUENCE</scope>
    <source>
        <strain evidence="1">MP11Mi</strain>
    </source>
</reference>
<dbReference type="EMBL" id="CP128986">
    <property type="protein sequence ID" value="WOC12879.1"/>
    <property type="molecule type" value="Genomic_DNA"/>
</dbReference>
<accession>A0AA97CXD5</accession>